<sequence length="355" mass="40846">MNTRAVVCVLLLPLFLFTPANAEVNFSKSLLKKSDAWFRSDEARKIADSVLLYQSPQGGWPKNTNLARPPKSPKDVPQPDDHFANSLDNEATTLPLQFLARMTDATGEAKYRESFLRGLDYLFTAQYPNGGWPQFWPLRQGYYSHITYNDDAMIRVMTLLRDVAEGKEPYEFVPAGYRKKAAAAVDRGIDCILKTQVRQNGQLTAWCAQHDVETYEPVWARDFEPPSLSGGESVGIVRFLMSIDDPSDEVVAAIEGAVDWLREVQMQGWRIDKVKNPDGRVERKLVADPNAPPIWARFYELETNRPLFVDRDSVYRYDYNEISYERRSGYWYHGDWAASLLEHNYPAWKKRMSRK</sequence>
<dbReference type="Gene3D" id="1.50.10.20">
    <property type="match status" value="1"/>
</dbReference>
<feature type="region of interest" description="Disordered" evidence="1">
    <location>
        <begin position="60"/>
        <end position="86"/>
    </location>
</feature>
<dbReference type="STRING" id="756272.Plabr_0685"/>
<organism evidence="3 4">
    <name type="scientific">Rubinisphaera brasiliensis (strain ATCC 49424 / DSM 5305 / JCM 21570 / IAM 15109 / NBRC 103401 / IFAM 1448)</name>
    <name type="common">Planctomyces brasiliensis</name>
    <dbReference type="NCBI Taxonomy" id="756272"/>
    <lineage>
        <taxon>Bacteria</taxon>
        <taxon>Pseudomonadati</taxon>
        <taxon>Planctomycetota</taxon>
        <taxon>Planctomycetia</taxon>
        <taxon>Planctomycetales</taxon>
        <taxon>Planctomycetaceae</taxon>
        <taxon>Rubinisphaera</taxon>
    </lineage>
</organism>
<dbReference type="NCBIfam" id="TIGR02474">
    <property type="entry name" value="pec_lyase"/>
    <property type="match status" value="1"/>
</dbReference>
<feature type="compositionally biased region" description="Basic and acidic residues" evidence="1">
    <location>
        <begin position="72"/>
        <end position="83"/>
    </location>
</feature>
<dbReference type="EMBL" id="CP002546">
    <property type="protein sequence ID" value="ADY58312.1"/>
    <property type="molecule type" value="Genomic_DNA"/>
</dbReference>
<gene>
    <name evidence="3" type="ordered locus">Plabr_0685</name>
</gene>
<dbReference type="eggNOG" id="COG2755">
    <property type="taxonomic scope" value="Bacteria"/>
</dbReference>
<accession>F0SG23</accession>
<dbReference type="GO" id="GO:0016829">
    <property type="term" value="F:lyase activity"/>
    <property type="evidence" value="ECO:0007669"/>
    <property type="project" value="UniProtKB-KW"/>
</dbReference>
<keyword evidence="3" id="KW-0456">Lyase</keyword>
<dbReference type="InterPro" id="IPR012669">
    <property type="entry name" value="Pectate_lyase"/>
</dbReference>
<evidence type="ECO:0000256" key="1">
    <source>
        <dbReference type="SAM" id="MobiDB-lite"/>
    </source>
</evidence>
<evidence type="ECO:0000256" key="2">
    <source>
        <dbReference type="SAM" id="SignalP"/>
    </source>
</evidence>
<dbReference type="AlphaFoldDB" id="F0SG23"/>
<dbReference type="KEGG" id="pbs:Plabr_0685"/>
<keyword evidence="2" id="KW-0732">Signal</keyword>
<evidence type="ECO:0000313" key="4">
    <source>
        <dbReference type="Proteomes" id="UP000006860"/>
    </source>
</evidence>
<dbReference type="Proteomes" id="UP000006860">
    <property type="component" value="Chromosome"/>
</dbReference>
<evidence type="ECO:0000313" key="3">
    <source>
        <dbReference type="EMBL" id="ADY58312.1"/>
    </source>
</evidence>
<keyword evidence="4" id="KW-1185">Reference proteome</keyword>
<dbReference type="Pfam" id="PF09492">
    <property type="entry name" value="Pec_lyase"/>
    <property type="match status" value="1"/>
</dbReference>
<dbReference type="RefSeq" id="WP_013627054.1">
    <property type="nucleotide sequence ID" value="NC_015174.1"/>
</dbReference>
<feature type="signal peptide" evidence="2">
    <location>
        <begin position="1"/>
        <end position="22"/>
    </location>
</feature>
<dbReference type="HOGENOM" id="CLU_053823_0_0_0"/>
<protein>
    <submittedName>
        <fullName evidence="3">Pectate lyase</fullName>
    </submittedName>
</protein>
<feature type="chain" id="PRO_5003256203" evidence="2">
    <location>
        <begin position="23"/>
        <end position="355"/>
    </location>
</feature>
<proteinExistence type="predicted"/>
<reference evidence="4" key="1">
    <citation type="submission" date="2011-02" db="EMBL/GenBank/DDBJ databases">
        <title>The complete genome of Planctomyces brasiliensis DSM 5305.</title>
        <authorList>
            <person name="Lucas S."/>
            <person name="Copeland A."/>
            <person name="Lapidus A."/>
            <person name="Bruce D."/>
            <person name="Goodwin L."/>
            <person name="Pitluck S."/>
            <person name="Kyrpides N."/>
            <person name="Mavromatis K."/>
            <person name="Pagani I."/>
            <person name="Ivanova N."/>
            <person name="Ovchinnikova G."/>
            <person name="Lu M."/>
            <person name="Detter J.C."/>
            <person name="Han C."/>
            <person name="Land M."/>
            <person name="Hauser L."/>
            <person name="Markowitz V."/>
            <person name="Cheng J.-F."/>
            <person name="Hugenholtz P."/>
            <person name="Woyke T."/>
            <person name="Wu D."/>
            <person name="Tindall B."/>
            <person name="Pomrenke H.G."/>
            <person name="Brambilla E."/>
            <person name="Klenk H.-P."/>
            <person name="Eisen J.A."/>
        </authorList>
    </citation>
    <scope>NUCLEOTIDE SEQUENCE [LARGE SCALE GENOMIC DNA]</scope>
    <source>
        <strain evidence="4">ATCC 49424 / DSM 5305 / JCM 21570 / NBRC 103401 / IFAM 1448</strain>
    </source>
</reference>
<name>F0SG23_RUBBR</name>
<dbReference type="SUPFAM" id="SSF81853">
    <property type="entry name" value="Family 10 polysaccharide lyase"/>
    <property type="match status" value="1"/>
</dbReference>
<dbReference type="OrthoDB" id="9804686at2"/>